<feature type="region of interest" description="Disordered" evidence="1">
    <location>
        <begin position="1"/>
        <end position="31"/>
    </location>
</feature>
<comment type="caution">
    <text evidence="2">The sequence shown here is derived from an EMBL/GenBank/DDBJ whole genome shotgun (WGS) entry which is preliminary data.</text>
</comment>
<organism evidence="2 3">
    <name type="scientific">Streptomyces albidoflavus</name>
    <dbReference type="NCBI Taxonomy" id="1886"/>
    <lineage>
        <taxon>Bacteria</taxon>
        <taxon>Bacillati</taxon>
        <taxon>Actinomycetota</taxon>
        <taxon>Actinomycetes</taxon>
        <taxon>Kitasatosporales</taxon>
        <taxon>Streptomycetaceae</taxon>
        <taxon>Streptomyces</taxon>
        <taxon>Streptomyces albidoflavus group</taxon>
    </lineage>
</organism>
<dbReference type="EMBL" id="BNDZ01000005">
    <property type="protein sequence ID" value="GHI47351.1"/>
    <property type="molecule type" value="Genomic_DNA"/>
</dbReference>
<accession>A0AA37BYW7</accession>
<feature type="region of interest" description="Disordered" evidence="1">
    <location>
        <begin position="184"/>
        <end position="211"/>
    </location>
</feature>
<evidence type="ECO:0000313" key="3">
    <source>
        <dbReference type="Proteomes" id="UP001051844"/>
    </source>
</evidence>
<name>A0AA37BYW7_9ACTN</name>
<evidence type="ECO:0000313" key="2">
    <source>
        <dbReference type="EMBL" id="GHI47351.1"/>
    </source>
</evidence>
<feature type="compositionally biased region" description="Low complexity" evidence="1">
    <location>
        <begin position="20"/>
        <end position="31"/>
    </location>
</feature>
<dbReference type="Proteomes" id="UP001051844">
    <property type="component" value="Unassembled WGS sequence"/>
</dbReference>
<evidence type="ECO:0008006" key="4">
    <source>
        <dbReference type="Google" id="ProtNLM"/>
    </source>
</evidence>
<dbReference type="AlphaFoldDB" id="A0AA37BYW7"/>
<sequence length="211" mass="21964">MNGGEGGVPDVRGPAERPRAPSAPCAAPARPCAGDPWLSHSGDTLRMAVTHPGAESASVSFTDLFRNPRGVAARVATAGRLRLTLQDAPDLVLTTASVAEIAEKNLTTASRLFLALLKQKDGAKSLQAALPEVFPWTRHLDARETRAFTLELLESLSDAAELSTGDGVRRAVVSWRAIARGKAERLAGGERPVGAADRPAGGGSTGTDRPG</sequence>
<proteinExistence type="predicted"/>
<evidence type="ECO:0000256" key="1">
    <source>
        <dbReference type="SAM" id="MobiDB-lite"/>
    </source>
</evidence>
<protein>
    <recommendedName>
        <fullName evidence="4">Prevent-host-death family protein</fullName>
    </recommendedName>
</protein>
<gene>
    <name evidence="2" type="ORF">ScoT_35250</name>
</gene>
<reference evidence="2" key="1">
    <citation type="submission" date="2022-09" db="EMBL/GenBank/DDBJ databases">
        <title>Whole genome shotgun sequence of Streptomyces albidoflavus NBRC 12854.</title>
        <authorList>
            <person name="Komaki H."/>
            <person name="Tamura T."/>
        </authorList>
    </citation>
    <scope>NUCLEOTIDE SEQUENCE</scope>
    <source>
        <strain evidence="2">NBRC 12854</strain>
    </source>
</reference>